<feature type="transmembrane region" description="Helical" evidence="1">
    <location>
        <begin position="190"/>
        <end position="211"/>
    </location>
</feature>
<comment type="caution">
    <text evidence="3">The sequence shown here is derived from an EMBL/GenBank/DDBJ whole genome shotgun (WGS) entry which is preliminary data.</text>
</comment>
<dbReference type="Proteomes" id="UP000278222">
    <property type="component" value="Unassembled WGS sequence"/>
</dbReference>
<feature type="transmembrane region" description="Helical" evidence="1">
    <location>
        <begin position="46"/>
        <end position="66"/>
    </location>
</feature>
<keyword evidence="1" id="KW-0472">Membrane</keyword>
<evidence type="ECO:0000313" key="3">
    <source>
        <dbReference type="EMBL" id="ROP84592.1"/>
    </source>
</evidence>
<dbReference type="EMBL" id="RJKX01000015">
    <property type="protein sequence ID" value="ROP84592.1"/>
    <property type="molecule type" value="Genomic_DNA"/>
</dbReference>
<feature type="transmembrane region" description="Helical" evidence="1">
    <location>
        <begin position="21"/>
        <end position="40"/>
    </location>
</feature>
<keyword evidence="1" id="KW-0812">Transmembrane</keyword>
<sequence length="243" mass="25392">MIAADLPFQDGSPIAIGGRGWLAVLGATFLGAALLLTPWLPPAGLVVAFVPAILFVGVPLAGLAAVAGRHWTALFRRYGPKALGQSLLFAILTISASLAVGLAVQQVAPVAANPVAGAIAGFAGADLPAFLARTFIQLIGEEIFTILPLLAVLWFSTHRLGLSRLWGIAVAVAVSTILFSALHLPTYDWNVVQCLGIIGTARLVLTLSYLWTRNLWVSAGAHIMNDWSIFLVAFAGSHLPAGA</sequence>
<keyword evidence="4" id="KW-1185">Reference proteome</keyword>
<keyword evidence="1" id="KW-1133">Transmembrane helix</keyword>
<dbReference type="GO" id="GO:0080120">
    <property type="term" value="P:CAAX-box protein maturation"/>
    <property type="evidence" value="ECO:0007669"/>
    <property type="project" value="UniProtKB-ARBA"/>
</dbReference>
<feature type="transmembrane region" description="Helical" evidence="1">
    <location>
        <begin position="135"/>
        <end position="153"/>
    </location>
</feature>
<proteinExistence type="predicted"/>
<evidence type="ECO:0000313" key="4">
    <source>
        <dbReference type="Proteomes" id="UP000278222"/>
    </source>
</evidence>
<dbReference type="GO" id="GO:0004175">
    <property type="term" value="F:endopeptidase activity"/>
    <property type="evidence" value="ECO:0007669"/>
    <property type="project" value="UniProtKB-ARBA"/>
</dbReference>
<accession>A0A3N1KYU3</accession>
<reference evidence="3 4" key="1">
    <citation type="submission" date="2018-11" db="EMBL/GenBank/DDBJ databases">
        <title>Genomic Encyclopedia of Type Strains, Phase IV (KMG-IV): sequencing the most valuable type-strain genomes for metagenomic binning, comparative biology and taxonomic classification.</title>
        <authorList>
            <person name="Goeker M."/>
        </authorList>
    </citation>
    <scope>NUCLEOTIDE SEQUENCE [LARGE SCALE GENOMIC DNA]</scope>
    <source>
        <strain evidence="3 4">DSM 5900</strain>
    </source>
</reference>
<dbReference type="AlphaFoldDB" id="A0A3N1KYU3"/>
<feature type="domain" description="CAAX prenyl protease 2/Lysostaphin resistance protein A-like" evidence="2">
    <location>
        <begin position="127"/>
        <end position="227"/>
    </location>
</feature>
<dbReference type="Pfam" id="PF02517">
    <property type="entry name" value="Rce1-like"/>
    <property type="match status" value="1"/>
</dbReference>
<protein>
    <recommendedName>
        <fullName evidence="2">CAAX prenyl protease 2/Lysostaphin resistance protein A-like domain-containing protein</fullName>
    </recommendedName>
</protein>
<feature type="transmembrane region" description="Helical" evidence="1">
    <location>
        <begin position="87"/>
        <end position="108"/>
    </location>
</feature>
<organism evidence="3 4">
    <name type="scientific">Stella humosa</name>
    <dbReference type="NCBI Taxonomy" id="94"/>
    <lineage>
        <taxon>Bacteria</taxon>
        <taxon>Pseudomonadati</taxon>
        <taxon>Pseudomonadota</taxon>
        <taxon>Alphaproteobacteria</taxon>
        <taxon>Rhodospirillales</taxon>
        <taxon>Stellaceae</taxon>
        <taxon>Stella</taxon>
    </lineage>
</organism>
<dbReference type="RefSeq" id="WP_197735728.1">
    <property type="nucleotide sequence ID" value="NZ_AP019700.1"/>
</dbReference>
<name>A0A3N1KYU3_9PROT</name>
<evidence type="ECO:0000256" key="1">
    <source>
        <dbReference type="SAM" id="Phobius"/>
    </source>
</evidence>
<feature type="transmembrane region" description="Helical" evidence="1">
    <location>
        <begin position="165"/>
        <end position="184"/>
    </location>
</feature>
<evidence type="ECO:0000259" key="2">
    <source>
        <dbReference type="Pfam" id="PF02517"/>
    </source>
</evidence>
<gene>
    <name evidence="3" type="ORF">EDC65_3946</name>
</gene>
<dbReference type="InterPro" id="IPR003675">
    <property type="entry name" value="Rce1/LyrA-like_dom"/>
</dbReference>